<evidence type="ECO:0000256" key="4">
    <source>
        <dbReference type="ARBA" id="ARBA00023212"/>
    </source>
</evidence>
<organism evidence="7 8">
    <name type="scientific">Molossus molossus</name>
    <name type="common">Pallas' mastiff bat</name>
    <name type="synonym">Vespertilio molossus</name>
    <dbReference type="NCBI Taxonomy" id="27622"/>
    <lineage>
        <taxon>Eukaryota</taxon>
        <taxon>Metazoa</taxon>
        <taxon>Chordata</taxon>
        <taxon>Craniata</taxon>
        <taxon>Vertebrata</taxon>
        <taxon>Euteleostomi</taxon>
        <taxon>Mammalia</taxon>
        <taxon>Eutheria</taxon>
        <taxon>Laurasiatheria</taxon>
        <taxon>Chiroptera</taxon>
        <taxon>Yangochiroptera</taxon>
        <taxon>Molossidae</taxon>
        <taxon>Molossus</taxon>
    </lineage>
</organism>
<dbReference type="Pfam" id="PF04712">
    <property type="entry name" value="Radial_spoke"/>
    <property type="match status" value="1"/>
</dbReference>
<name>A0A7J8CAT1_MOLMO</name>
<dbReference type="GO" id="GO:0060294">
    <property type="term" value="P:cilium movement involved in cell motility"/>
    <property type="evidence" value="ECO:0007669"/>
    <property type="project" value="InterPro"/>
</dbReference>
<dbReference type="Proteomes" id="UP000550707">
    <property type="component" value="Unassembled WGS sequence"/>
</dbReference>
<keyword evidence="4" id="KW-0206">Cytoskeleton</keyword>
<feature type="compositionally biased region" description="Acidic residues" evidence="6">
    <location>
        <begin position="504"/>
        <end position="513"/>
    </location>
</feature>
<dbReference type="GO" id="GO:0035082">
    <property type="term" value="P:axoneme assembly"/>
    <property type="evidence" value="ECO:0007669"/>
    <property type="project" value="TreeGrafter"/>
</dbReference>
<dbReference type="GO" id="GO:0001534">
    <property type="term" value="C:radial spoke"/>
    <property type="evidence" value="ECO:0007669"/>
    <property type="project" value="InterPro"/>
</dbReference>
<feature type="region of interest" description="Disordered" evidence="6">
    <location>
        <begin position="679"/>
        <end position="717"/>
    </location>
</feature>
<evidence type="ECO:0000256" key="2">
    <source>
        <dbReference type="ARBA" id="ARBA00022490"/>
    </source>
</evidence>
<reference evidence="7 8" key="1">
    <citation type="journal article" date="2020" name="Nature">
        <title>Six reference-quality genomes reveal evolution of bat adaptations.</title>
        <authorList>
            <person name="Jebb D."/>
            <person name="Huang Z."/>
            <person name="Pippel M."/>
            <person name="Hughes G.M."/>
            <person name="Lavrichenko K."/>
            <person name="Devanna P."/>
            <person name="Winkler S."/>
            <person name="Jermiin L.S."/>
            <person name="Skirmuntt E.C."/>
            <person name="Katzourakis A."/>
            <person name="Burkitt-Gray L."/>
            <person name="Ray D.A."/>
            <person name="Sullivan K.A.M."/>
            <person name="Roscito J.G."/>
            <person name="Kirilenko B.M."/>
            <person name="Davalos L.M."/>
            <person name="Corthals A.P."/>
            <person name="Power M.L."/>
            <person name="Jones G."/>
            <person name="Ransome R.D."/>
            <person name="Dechmann D.K.N."/>
            <person name="Locatelli A.G."/>
            <person name="Puechmaille S.J."/>
            <person name="Fedrigo O."/>
            <person name="Jarvis E.D."/>
            <person name="Hiller M."/>
            <person name="Vernes S.C."/>
            <person name="Myers E.W."/>
            <person name="Teeling E.C."/>
        </authorList>
    </citation>
    <scope>NUCLEOTIDE SEQUENCE [LARGE SCALE GENOMIC DNA]</scope>
    <source>
        <strain evidence="7">MMolMol1</strain>
        <tissue evidence="7">Muscle</tissue>
    </source>
</reference>
<protein>
    <submittedName>
        <fullName evidence="7">Radial spoke head 6-like protein A</fullName>
    </submittedName>
</protein>
<gene>
    <name evidence="7" type="ORF">HJG59_015948</name>
</gene>
<evidence type="ECO:0000256" key="1">
    <source>
        <dbReference type="ARBA" id="ARBA00004430"/>
    </source>
</evidence>
<accession>A0A7J8CAT1</accession>
<feature type="compositionally biased region" description="Acidic residues" evidence="6">
    <location>
        <begin position="700"/>
        <end position="717"/>
    </location>
</feature>
<comment type="caution">
    <text evidence="7">The sequence shown here is derived from an EMBL/GenBank/DDBJ whole genome shotgun (WGS) entry which is preliminary data.</text>
</comment>
<proteinExistence type="predicted"/>
<dbReference type="OrthoDB" id="272202at2759"/>
<dbReference type="FunCoup" id="A0A7J8CAT1">
    <property type="interactions" value="200"/>
</dbReference>
<keyword evidence="5" id="KW-0966">Cell projection</keyword>
<dbReference type="InParanoid" id="A0A7J8CAT1"/>
<keyword evidence="3" id="KW-0969">Cilium</keyword>
<dbReference type="CDD" id="cd22963">
    <property type="entry name" value="DD_CrRSP4-like"/>
    <property type="match status" value="1"/>
</dbReference>
<dbReference type="AlphaFoldDB" id="A0A7J8CAT1"/>
<dbReference type="PANTHER" id="PTHR13159:SF1">
    <property type="entry name" value="RADIAL SPOKE HEAD PROTEIN 6 HOMOLOG A"/>
    <property type="match status" value="1"/>
</dbReference>
<feature type="region of interest" description="Disordered" evidence="6">
    <location>
        <begin position="504"/>
        <end position="524"/>
    </location>
</feature>
<keyword evidence="2" id="KW-0963">Cytoplasm</keyword>
<feature type="compositionally biased region" description="Low complexity" evidence="6">
    <location>
        <begin position="689"/>
        <end position="699"/>
    </location>
</feature>
<feature type="compositionally biased region" description="Polar residues" evidence="6">
    <location>
        <begin position="22"/>
        <end position="38"/>
    </location>
</feature>
<dbReference type="EMBL" id="JACASF010000021">
    <property type="protein sequence ID" value="KAF6407941.1"/>
    <property type="molecule type" value="Genomic_DNA"/>
</dbReference>
<comment type="subcellular location">
    <subcellularLocation>
        <location evidence="1">Cytoplasm</location>
        <location evidence="1">Cytoskeleton</location>
        <location evidence="1">Cilium axoneme</location>
    </subcellularLocation>
</comment>
<feature type="region of interest" description="Disordered" evidence="6">
    <location>
        <begin position="22"/>
        <end position="44"/>
    </location>
</feature>
<dbReference type="PANTHER" id="PTHR13159">
    <property type="entry name" value="RADIAL SPOKEHEAD-RELATED"/>
    <property type="match status" value="1"/>
</dbReference>
<evidence type="ECO:0000256" key="6">
    <source>
        <dbReference type="SAM" id="MobiDB-lite"/>
    </source>
</evidence>
<evidence type="ECO:0000313" key="8">
    <source>
        <dbReference type="Proteomes" id="UP000550707"/>
    </source>
</evidence>
<evidence type="ECO:0000256" key="5">
    <source>
        <dbReference type="ARBA" id="ARBA00023273"/>
    </source>
</evidence>
<sequence length="717" mass="81379">MGDPPPDPEEPYQQFTRQSYRAFEQQRSQEPSVAQPTVPQEGPQVTFDIQNLRSNQETLSQSHQGWSQGASQSQFGNLFQAEEPQGGLEYLSVPSDFQQQPYLEEGGAQPTHSASLILQQLQQGQGNVFQQLESAYQDPQPNFLGQFNMFQREDLGFSEGAQHGPYMRDDPALEFSPSELGFMPFNMEVSEPEPRELAVQNAKAYLLQTSVNCDLSLYEHLVNLLTKILNQRPEDPLSILETLNRTTQLEWFHPKLDTLRDDPEMQPTYEMAERQKTLFIRGSGGGEGEQEMEEEVGDTAVPNVMESAFYFEQAGVGLSSDESFRIFLALKQLVEQQPVHTCRFWGKILGLSRSYLVAEVEFREGEEEVEEEEVEELTEGAEITDTHGEEEGEEDEEKAADILPKRMWKPPPVIPKEESRSGTNKYLYFVCNEPGRPWIRLPHVTPNQIVVARKIKKFLTGHLDAPVISYPPFPGNEANYLRAQIARISAATHISPLGFYQFNEEEGDEEEEGGPGRDSFEENPDFEGIPVLELVDSMANWVHHMQHILPQGRCTWVNPFQKKEEEEELGEEEEKADEGMEEMEQEIGPPLLTPLSEDAEIMHMSPWTARLSCSLCPQYSVAIVRSNLWPGAYTYASGKKFENIYIGWGHKYSSENFNPPLPAPIQHEYPSGIEITEMNDPTVEEEQALKAAQEQALAAAEEEEEDEEEDEDEDLDD</sequence>
<dbReference type="InterPro" id="IPR006802">
    <property type="entry name" value="Radial_spoke"/>
</dbReference>
<evidence type="ECO:0000256" key="3">
    <source>
        <dbReference type="ARBA" id="ARBA00023069"/>
    </source>
</evidence>
<evidence type="ECO:0000313" key="7">
    <source>
        <dbReference type="EMBL" id="KAF6407941.1"/>
    </source>
</evidence>
<keyword evidence="8" id="KW-1185">Reference proteome</keyword>